<dbReference type="RefSeq" id="WP_014772540.1">
    <property type="nucleotide sequence ID" value="NC_018010.1"/>
</dbReference>
<dbReference type="InterPro" id="IPR001763">
    <property type="entry name" value="Rhodanese-like_dom"/>
</dbReference>
<feature type="domain" description="Rhodanese" evidence="14">
    <location>
        <begin position="276"/>
        <end position="361"/>
    </location>
</feature>
<dbReference type="STRING" id="866536.Belba_1987"/>
<evidence type="ECO:0000256" key="9">
    <source>
        <dbReference type="ARBA" id="ARBA00073635"/>
    </source>
</evidence>
<evidence type="ECO:0000256" key="2">
    <source>
        <dbReference type="ARBA" id="ARBA00022679"/>
    </source>
</evidence>
<evidence type="ECO:0000259" key="14">
    <source>
        <dbReference type="PROSITE" id="PS50206"/>
    </source>
</evidence>
<dbReference type="PANTHER" id="PTHR10953:SF102">
    <property type="entry name" value="ADENYLYLTRANSFERASE AND SULFURTRANSFERASE MOCS3"/>
    <property type="match status" value="1"/>
</dbReference>
<dbReference type="InterPro" id="IPR036873">
    <property type="entry name" value="Rhodanese-like_dom_sf"/>
</dbReference>
<evidence type="ECO:0000256" key="5">
    <source>
        <dbReference type="ARBA" id="ARBA00052218"/>
    </source>
</evidence>
<dbReference type="EMBL" id="CP003281">
    <property type="protein sequence ID" value="AFL84562.1"/>
    <property type="molecule type" value="Genomic_DNA"/>
</dbReference>
<evidence type="ECO:0000313" key="15">
    <source>
        <dbReference type="EMBL" id="AFL84562.1"/>
    </source>
</evidence>
<comment type="similarity">
    <text evidence="1">Belongs to the HesA/MoeB/ThiF family.</text>
</comment>
<dbReference type="PATRIC" id="fig|866536.3.peg.2043"/>
<dbReference type="InterPro" id="IPR035985">
    <property type="entry name" value="Ubiquitin-activating_enz"/>
</dbReference>
<dbReference type="CDD" id="cd00757">
    <property type="entry name" value="ThiF_MoeB_HesA_family"/>
    <property type="match status" value="1"/>
</dbReference>
<dbReference type="GO" id="GO:0005829">
    <property type="term" value="C:cytosol"/>
    <property type="evidence" value="ECO:0007669"/>
    <property type="project" value="TreeGrafter"/>
</dbReference>
<evidence type="ECO:0000256" key="7">
    <source>
        <dbReference type="ARBA" id="ARBA00063809"/>
    </source>
</evidence>
<dbReference type="Proteomes" id="UP000006050">
    <property type="component" value="Chromosome"/>
</dbReference>
<name>I3Z5P4_BELBD</name>
<dbReference type="AlphaFoldDB" id="I3Z5P4"/>
<dbReference type="Gene3D" id="3.40.50.720">
    <property type="entry name" value="NAD(P)-binding Rossmann-like Domain"/>
    <property type="match status" value="1"/>
</dbReference>
<dbReference type="GO" id="GO:0004792">
    <property type="term" value="F:thiosulfate-cyanide sulfurtransferase activity"/>
    <property type="evidence" value="ECO:0007669"/>
    <property type="project" value="TreeGrafter"/>
</dbReference>
<evidence type="ECO:0000256" key="11">
    <source>
        <dbReference type="ARBA" id="ARBA00075328"/>
    </source>
</evidence>
<comment type="subunit">
    <text evidence="7">Homodimer. Forms a stable heterotetrameric complex of 2 MoeB and 2 MoaD during adenylation of MoaD.</text>
</comment>
<evidence type="ECO:0000256" key="6">
    <source>
        <dbReference type="ARBA" id="ARBA00055169"/>
    </source>
</evidence>
<dbReference type="HOGENOM" id="CLU_013325_1_0_10"/>
<keyword evidence="13" id="KW-0472">Membrane</keyword>
<evidence type="ECO:0000256" key="10">
    <source>
        <dbReference type="ARBA" id="ARBA00075110"/>
    </source>
</evidence>
<evidence type="ECO:0000256" key="1">
    <source>
        <dbReference type="ARBA" id="ARBA00009919"/>
    </source>
</evidence>
<dbReference type="Pfam" id="PF00899">
    <property type="entry name" value="ThiF"/>
    <property type="match status" value="1"/>
</dbReference>
<proteinExistence type="inferred from homology"/>
<dbReference type="InterPro" id="IPR045886">
    <property type="entry name" value="ThiF/MoeB/HesA"/>
</dbReference>
<keyword evidence="13" id="KW-0812">Transmembrane</keyword>
<comment type="function">
    <text evidence="6">Catalyzes the adenylation by ATP of the carboxyl group of the C-terminal glycine of sulfur carrier protein MoaD.</text>
</comment>
<evidence type="ECO:0000256" key="8">
    <source>
        <dbReference type="ARBA" id="ARBA00066884"/>
    </source>
</evidence>
<dbReference type="FunFam" id="3.40.50.720:FF:000033">
    <property type="entry name" value="Adenylyltransferase and sulfurtransferase MOCS3"/>
    <property type="match status" value="1"/>
</dbReference>
<keyword evidence="16" id="KW-1185">Reference proteome</keyword>
<dbReference type="Gene3D" id="3.40.250.10">
    <property type="entry name" value="Rhodanese-like domain"/>
    <property type="match status" value="1"/>
</dbReference>
<organism evidence="15 16">
    <name type="scientific">Belliella baltica (strain DSM 15883 / CIP 108006 / LMG 21964 / BA134)</name>
    <dbReference type="NCBI Taxonomy" id="866536"/>
    <lineage>
        <taxon>Bacteria</taxon>
        <taxon>Pseudomonadati</taxon>
        <taxon>Bacteroidota</taxon>
        <taxon>Cytophagia</taxon>
        <taxon>Cytophagales</taxon>
        <taxon>Cyclobacteriaceae</taxon>
        <taxon>Belliella</taxon>
    </lineage>
</organism>
<protein>
    <recommendedName>
        <fullName evidence="9">Molybdopterin-synthase adenylyltransferase</fullName>
        <ecNumber evidence="8">2.7.7.80</ecNumber>
    </recommendedName>
    <alternativeName>
        <fullName evidence="12">MoaD protein adenylase</fullName>
    </alternativeName>
    <alternativeName>
        <fullName evidence="10">Molybdopterin-converting factor subunit 1 adenylase</fullName>
    </alternativeName>
    <alternativeName>
        <fullName evidence="11">Sulfur carrier protein MoaD adenylyltransferase</fullName>
    </alternativeName>
</protein>
<reference evidence="16" key="1">
    <citation type="submission" date="2012-06" db="EMBL/GenBank/DDBJ databases">
        <title>The complete genome of Belliella baltica DSM 15883.</title>
        <authorList>
            <person name="Lucas S."/>
            <person name="Copeland A."/>
            <person name="Lapidus A."/>
            <person name="Goodwin L."/>
            <person name="Pitluck S."/>
            <person name="Peters L."/>
            <person name="Mikhailova N."/>
            <person name="Davenport K."/>
            <person name="Kyrpides N."/>
            <person name="Mavromatis K."/>
            <person name="Pagani I."/>
            <person name="Ivanova N."/>
            <person name="Ovchinnikova G."/>
            <person name="Zeytun A."/>
            <person name="Detter J.C."/>
            <person name="Han C."/>
            <person name="Land M."/>
            <person name="Hauser L."/>
            <person name="Markowitz V."/>
            <person name="Cheng J.-F."/>
            <person name="Hugenholtz P."/>
            <person name="Woyke T."/>
            <person name="Wu D."/>
            <person name="Tindall B."/>
            <person name="Pomrenke H."/>
            <person name="Brambilla E."/>
            <person name="Klenk H.-P."/>
            <person name="Eisen J.A."/>
        </authorList>
    </citation>
    <scope>NUCLEOTIDE SEQUENCE [LARGE SCALE GENOMIC DNA]</scope>
    <source>
        <strain evidence="16">DSM 15883 / CIP 108006 / LMG 21964 / BA134</strain>
    </source>
</reference>
<keyword evidence="3" id="KW-0547">Nucleotide-binding</keyword>
<dbReference type="CDD" id="cd00158">
    <property type="entry name" value="RHOD"/>
    <property type="match status" value="1"/>
</dbReference>
<gene>
    <name evidence="15" type="ordered locus">Belba_1987</name>
</gene>
<dbReference type="InterPro" id="IPR000594">
    <property type="entry name" value="ThiF_NAD_FAD-bd"/>
</dbReference>
<keyword evidence="2" id="KW-0808">Transferase</keyword>
<dbReference type="GO" id="GO:0008146">
    <property type="term" value="F:sulfotransferase activity"/>
    <property type="evidence" value="ECO:0007669"/>
    <property type="project" value="TreeGrafter"/>
</dbReference>
<evidence type="ECO:0000256" key="3">
    <source>
        <dbReference type="ARBA" id="ARBA00022741"/>
    </source>
</evidence>
<evidence type="ECO:0000256" key="12">
    <source>
        <dbReference type="ARBA" id="ARBA00078531"/>
    </source>
</evidence>
<evidence type="ECO:0000256" key="4">
    <source>
        <dbReference type="ARBA" id="ARBA00022840"/>
    </source>
</evidence>
<dbReference type="PANTHER" id="PTHR10953">
    <property type="entry name" value="UBIQUITIN-ACTIVATING ENZYME E1"/>
    <property type="match status" value="1"/>
</dbReference>
<dbReference type="eggNOG" id="COG0476">
    <property type="taxonomic scope" value="Bacteria"/>
</dbReference>
<dbReference type="EC" id="2.7.7.80" evidence="8"/>
<keyword evidence="13" id="KW-1133">Transmembrane helix</keyword>
<feature type="transmembrane region" description="Helical" evidence="13">
    <location>
        <begin position="26"/>
        <end position="44"/>
    </location>
</feature>
<comment type="catalytic activity">
    <reaction evidence="5">
        <text>[molybdopterin-synthase sulfur-carrier protein]-C-terminal Gly-Gly + ATP + H(+) = [molybdopterin-synthase sulfur-carrier protein]-C-terminal Gly-Gly-AMP + diphosphate</text>
        <dbReference type="Rhea" id="RHEA:43616"/>
        <dbReference type="Rhea" id="RHEA-COMP:12159"/>
        <dbReference type="Rhea" id="RHEA-COMP:12202"/>
        <dbReference type="ChEBI" id="CHEBI:15378"/>
        <dbReference type="ChEBI" id="CHEBI:30616"/>
        <dbReference type="ChEBI" id="CHEBI:33019"/>
        <dbReference type="ChEBI" id="CHEBI:90618"/>
        <dbReference type="ChEBI" id="CHEBI:90778"/>
        <dbReference type="EC" id="2.7.7.80"/>
    </reaction>
</comment>
<evidence type="ECO:0000313" key="16">
    <source>
        <dbReference type="Proteomes" id="UP000006050"/>
    </source>
</evidence>
<dbReference type="eggNOG" id="COG0607">
    <property type="taxonomic scope" value="Bacteria"/>
</dbReference>
<dbReference type="GO" id="GO:0008641">
    <property type="term" value="F:ubiquitin-like modifier activating enzyme activity"/>
    <property type="evidence" value="ECO:0007669"/>
    <property type="project" value="InterPro"/>
</dbReference>
<sequence length="361" mass="39939">MDRFERQYILPGFGPASQQKLRKTSVLIIGAGGLGCPALLYLSAAGIGKIGIIDGDLVSLSNLNRQVLFGKEDLGKNKAESAAEIIQKKYDDIEVEAFPYFLTKENILGIIKNYDLILDGSDNFPTRYLVNDACLIAGKPLVFGAIYQHEGQVAIFNAKGRHSINYRDLYPTPPSAREVPNCNETGVLGVLPGIIGTWMAAECIKYLTGYGDSLEDKMLFYDLQNHNSYQVQLAKNPGSNQSRPKNHSELQEMDYQDFCGLSAQTDWEAALSLLKNANQSVLVDVREHGEQPELDDIDHLQIPLADLPNSRSQLASFQNILLFCQSGSRSLKAVDMVKSQFPDKNIQSVEGGIIRYFGDLK</sequence>
<dbReference type="KEGG" id="bbd:Belba_1987"/>
<dbReference type="OrthoDB" id="9804286at2"/>
<evidence type="ECO:0000256" key="13">
    <source>
        <dbReference type="SAM" id="Phobius"/>
    </source>
</evidence>
<dbReference type="SUPFAM" id="SSF69572">
    <property type="entry name" value="Activating enzymes of the ubiquitin-like proteins"/>
    <property type="match status" value="1"/>
</dbReference>
<keyword evidence="4" id="KW-0067">ATP-binding</keyword>
<dbReference type="GO" id="GO:0005524">
    <property type="term" value="F:ATP binding"/>
    <property type="evidence" value="ECO:0007669"/>
    <property type="project" value="UniProtKB-KW"/>
</dbReference>
<dbReference type="PROSITE" id="PS50206">
    <property type="entry name" value="RHODANESE_3"/>
    <property type="match status" value="1"/>
</dbReference>
<accession>I3Z5P4</accession>
<dbReference type="GO" id="GO:0061605">
    <property type="term" value="F:molybdopterin-synthase adenylyltransferase activity"/>
    <property type="evidence" value="ECO:0007669"/>
    <property type="project" value="UniProtKB-EC"/>
</dbReference>